<dbReference type="KEGG" id="vas:GT360_08365"/>
<keyword evidence="5" id="KW-1185">Reference proteome</keyword>
<dbReference type="GO" id="GO:0005975">
    <property type="term" value="P:carbohydrate metabolic process"/>
    <property type="evidence" value="ECO:0007669"/>
    <property type="project" value="InterPro"/>
</dbReference>
<feature type="signal peptide" evidence="3">
    <location>
        <begin position="1"/>
        <end position="21"/>
    </location>
</feature>
<feature type="chain" id="PRO_5030798655" evidence="3">
    <location>
        <begin position="22"/>
        <end position="500"/>
    </location>
</feature>
<evidence type="ECO:0000256" key="1">
    <source>
        <dbReference type="ARBA" id="ARBA00008558"/>
    </source>
</evidence>
<dbReference type="GO" id="GO:0016853">
    <property type="term" value="F:isomerase activity"/>
    <property type="evidence" value="ECO:0007669"/>
    <property type="project" value="UniProtKB-KW"/>
</dbReference>
<accession>A0A7Z2T3F3</accession>
<dbReference type="RefSeq" id="WP_164648425.1">
    <property type="nucleotide sequence ID" value="NZ_CP047475.1"/>
</dbReference>
<evidence type="ECO:0000313" key="4">
    <source>
        <dbReference type="EMBL" id="QIA63532.1"/>
    </source>
</evidence>
<protein>
    <submittedName>
        <fullName evidence="4">N-acylglucosamine 2-epimerase</fullName>
    </submittedName>
</protein>
<name>A0A7Z2T3F3_9VIBR</name>
<sequence>MHFKSLLPILAISTFSCQAIAQSQPNYHTMLPNGDAWITHADKGLSPYWMASTAQGSPIGNFPTFRCDNGDVLNIDAPCAELVNHSWIKAEFGRDYTRMKSRQIYAYGVRYHLTGDPEALALAKAGVDYLLQELRDEKNDGYITYREQGNPGLKWQQRTSQDQAYAIVGLAFYYYLTRDPAVEQALIDQQAFIFDKYRTQANDQLLWVLEDSDVDKKVQLELVAQLDQINGYLLLVMPLLPEPHQAKWREDLEWLTKQMLALYHDDDEWRFYGAIHHPAVMKEGAKHNDFGHTIKAYWMTYLTGQALGNQEWQSFAEKGIQKTLERAAFSYPKTNLKTVMSEEEYNAIPFEEIYSWKSETYNYGISAWQWAELDQALMTLAIKEGNKLDKSWTRQLFFTTTTFHQYWVDHHYGGVGMMPKSVKQFQWGNGYHQFEHALVGYISAQFWYDESATLYYALPKDSQFALQPYYFTGKEISRKITEQDLNLDKLQQVAVAFEVE</sequence>
<dbReference type="Proteomes" id="UP000464262">
    <property type="component" value="Chromosome 1"/>
</dbReference>
<dbReference type="EMBL" id="CP047475">
    <property type="protein sequence ID" value="QIA63532.1"/>
    <property type="molecule type" value="Genomic_DNA"/>
</dbReference>
<dbReference type="InterPro" id="IPR010819">
    <property type="entry name" value="AGE/CE"/>
</dbReference>
<dbReference type="InterPro" id="IPR012341">
    <property type="entry name" value="6hp_glycosidase-like_sf"/>
</dbReference>
<evidence type="ECO:0000313" key="5">
    <source>
        <dbReference type="Proteomes" id="UP000464262"/>
    </source>
</evidence>
<proteinExistence type="inferred from homology"/>
<dbReference type="Pfam" id="PF07221">
    <property type="entry name" value="GlcNAc_2-epim"/>
    <property type="match status" value="1"/>
</dbReference>
<dbReference type="SUPFAM" id="SSF48208">
    <property type="entry name" value="Six-hairpin glycosidases"/>
    <property type="match status" value="1"/>
</dbReference>
<keyword evidence="3" id="KW-0732">Signal</keyword>
<organism evidence="4 5">
    <name type="scientific">Vibrio astriarenae</name>
    <dbReference type="NCBI Taxonomy" id="1481923"/>
    <lineage>
        <taxon>Bacteria</taxon>
        <taxon>Pseudomonadati</taxon>
        <taxon>Pseudomonadota</taxon>
        <taxon>Gammaproteobacteria</taxon>
        <taxon>Vibrionales</taxon>
        <taxon>Vibrionaceae</taxon>
        <taxon>Vibrio</taxon>
    </lineage>
</organism>
<gene>
    <name evidence="4" type="ORF">GT360_08365</name>
</gene>
<dbReference type="Gene3D" id="1.50.10.10">
    <property type="match status" value="1"/>
</dbReference>
<dbReference type="InterPro" id="IPR008928">
    <property type="entry name" value="6-hairpin_glycosidase_sf"/>
</dbReference>
<comment type="similarity">
    <text evidence="1">Belongs to the N-acylglucosamine 2-epimerase family.</text>
</comment>
<dbReference type="AlphaFoldDB" id="A0A7Z2T3F3"/>
<dbReference type="PROSITE" id="PS51257">
    <property type="entry name" value="PROKAR_LIPOPROTEIN"/>
    <property type="match status" value="1"/>
</dbReference>
<keyword evidence="2" id="KW-0413">Isomerase</keyword>
<evidence type="ECO:0000256" key="2">
    <source>
        <dbReference type="ARBA" id="ARBA00023235"/>
    </source>
</evidence>
<evidence type="ECO:0000256" key="3">
    <source>
        <dbReference type="SAM" id="SignalP"/>
    </source>
</evidence>
<reference evidence="4 5" key="1">
    <citation type="submission" date="2020-01" db="EMBL/GenBank/DDBJ databases">
        <title>Whole genome and functional gene identification of agarase of Vibrio HN897.</title>
        <authorList>
            <person name="Liu Y."/>
            <person name="Zhao Z."/>
        </authorList>
    </citation>
    <scope>NUCLEOTIDE SEQUENCE [LARGE SCALE GENOMIC DNA]</scope>
    <source>
        <strain evidence="4 5">HN897</strain>
    </source>
</reference>